<dbReference type="Proteomes" id="UP000002068">
    <property type="component" value="Chromosome"/>
</dbReference>
<dbReference type="Gene3D" id="1.10.150.130">
    <property type="match status" value="1"/>
</dbReference>
<dbReference type="AlphaFoldDB" id="A0A0H3N3B8"/>
<evidence type="ECO:0000256" key="2">
    <source>
        <dbReference type="ARBA" id="ARBA00008857"/>
    </source>
</evidence>
<dbReference type="PROSITE" id="PS51900">
    <property type="entry name" value="CB"/>
    <property type="match status" value="1"/>
</dbReference>
<dbReference type="InterPro" id="IPR044068">
    <property type="entry name" value="CB"/>
</dbReference>
<dbReference type="CDD" id="cd01189">
    <property type="entry name" value="INT_ICEBs1_C_like"/>
    <property type="match status" value="1"/>
</dbReference>
<dbReference type="PANTHER" id="PTHR30349:SF64">
    <property type="entry name" value="PROPHAGE INTEGRASE INTD-RELATED"/>
    <property type="match status" value="1"/>
</dbReference>
<evidence type="ECO:0000259" key="7">
    <source>
        <dbReference type="PROSITE" id="PS51898"/>
    </source>
</evidence>
<dbReference type="GO" id="GO:0015074">
    <property type="term" value="P:DNA integration"/>
    <property type="evidence" value="ECO:0007669"/>
    <property type="project" value="UniProtKB-KW"/>
</dbReference>
<evidence type="ECO:0000256" key="6">
    <source>
        <dbReference type="PROSITE-ProRule" id="PRU01248"/>
    </source>
</evidence>
<dbReference type="Pfam" id="PF14657">
    <property type="entry name" value="Arm-DNA-bind_4"/>
    <property type="match status" value="1"/>
</dbReference>
<dbReference type="InterPro" id="IPR004107">
    <property type="entry name" value="Integrase_SAM-like_N"/>
</dbReference>
<dbReference type="InterPro" id="IPR002104">
    <property type="entry name" value="Integrase_catalytic"/>
</dbReference>
<dbReference type="InterPro" id="IPR010998">
    <property type="entry name" value="Integrase_recombinase_N"/>
</dbReference>
<evidence type="ECO:0000313" key="9">
    <source>
        <dbReference type="EMBL" id="CBA63704.1"/>
    </source>
</evidence>
<dbReference type="KEGG" id="cdc:CD196_1930"/>
<keyword evidence="5" id="KW-0233">DNA recombination</keyword>
<dbReference type="InterPro" id="IPR013762">
    <property type="entry name" value="Integrase-like_cat_sf"/>
</dbReference>
<sequence>MYKILIGGLYMNAFIRKRNKNYVVYLEFEDEKTGKRKQKNMGTFDKKREASKRLNEVKESLYNDGFLVPSEITVSEFLLDFLNKYSENISLATYNNYVSICKNYINPSIGKYKIQDLHPVHIQNYIDKLSYKLNPQSIKIHINILKLAIKRAYRLKLIKENVMDSIEAPRYKKFKNEIYDREQMIKLLDLAKNTEMELPINLAIGLGLRISEVLGLTWDNIDFEENTITVNKITSRINGSVILKEPKTESSVRKISSPKELMSLLKEYKIKQNKNLLKSSIRNNNNLLFFNKKCEPIAEDVMSKKFKRFLEKNELPHIRFHDLRHSHVTLLINSKVPIKVISERVGHSNISTTLSVYSHVLKEMDKEASDKISESLFNAN</sequence>
<keyword evidence="3" id="KW-0229">DNA integration</keyword>
<proteinExistence type="inferred from homology"/>
<evidence type="ECO:0000256" key="4">
    <source>
        <dbReference type="ARBA" id="ARBA00023125"/>
    </source>
</evidence>
<dbReference type="Gene3D" id="1.10.443.10">
    <property type="entry name" value="Intergrase catalytic core"/>
    <property type="match status" value="1"/>
</dbReference>
<dbReference type="GO" id="GO:0006310">
    <property type="term" value="P:DNA recombination"/>
    <property type="evidence" value="ECO:0007669"/>
    <property type="project" value="UniProtKB-KW"/>
</dbReference>
<dbReference type="Pfam" id="PF14659">
    <property type="entry name" value="Phage_int_SAM_3"/>
    <property type="match status" value="1"/>
</dbReference>
<dbReference type="PROSITE" id="PS51898">
    <property type="entry name" value="TYR_RECOMBINASE"/>
    <property type="match status" value="1"/>
</dbReference>
<accession>A0A0H3N3B8</accession>
<reference evidence="9 10" key="1">
    <citation type="journal article" date="2009" name="Genome Biol.">
        <title>Comparative genome and phenotypic analysis of Clostridium difficile 027 strains provides insight into the evolution of a hypervirulent bacterium.</title>
        <authorList>
            <person name="Stabler R.A."/>
            <person name="He M."/>
            <person name="Dawson L."/>
            <person name="Martin M."/>
            <person name="Valiente E."/>
            <person name="Corton C."/>
            <person name="Lawley T.D."/>
            <person name="Sebaihia M."/>
            <person name="Quail M.A."/>
            <person name="Rose G."/>
            <person name="Gerding D.N."/>
            <person name="Gibert M."/>
            <person name="Popoff M.R."/>
            <person name="Parkhill J."/>
            <person name="Dougan G."/>
            <person name="Wren B.W."/>
        </authorList>
    </citation>
    <scope>NUCLEOTIDE SEQUENCE [LARGE SCALE GENOMIC DNA]</scope>
    <source>
        <strain evidence="9 10">CD196</strain>
    </source>
</reference>
<dbReference type="InterPro" id="IPR050090">
    <property type="entry name" value="Tyrosine_recombinase_XerCD"/>
</dbReference>
<evidence type="ECO:0000256" key="3">
    <source>
        <dbReference type="ARBA" id="ARBA00022908"/>
    </source>
</evidence>
<dbReference type="InterPro" id="IPR028259">
    <property type="entry name" value="AP2-like_int_N"/>
</dbReference>
<dbReference type="InterPro" id="IPR011010">
    <property type="entry name" value="DNA_brk_join_enz"/>
</dbReference>
<evidence type="ECO:0000259" key="8">
    <source>
        <dbReference type="PROSITE" id="PS51900"/>
    </source>
</evidence>
<protein>
    <submittedName>
        <fullName evidence="9">Integrase</fullName>
    </submittedName>
</protein>
<evidence type="ECO:0000256" key="1">
    <source>
        <dbReference type="ARBA" id="ARBA00003283"/>
    </source>
</evidence>
<feature type="domain" description="Tyr recombinase" evidence="7">
    <location>
        <begin position="174"/>
        <end position="370"/>
    </location>
</feature>
<dbReference type="HOGENOM" id="CLU_027562_17_1_9"/>
<organism evidence="9 10">
    <name type="scientific">Clostridioides difficile (strain CD196)</name>
    <name type="common">Peptoclostridium difficile</name>
    <dbReference type="NCBI Taxonomy" id="645462"/>
    <lineage>
        <taxon>Bacteria</taxon>
        <taxon>Bacillati</taxon>
        <taxon>Bacillota</taxon>
        <taxon>Clostridia</taxon>
        <taxon>Peptostreptococcales</taxon>
        <taxon>Peptostreptococcaceae</taxon>
        <taxon>Clostridioides</taxon>
    </lineage>
</organism>
<dbReference type="Pfam" id="PF00589">
    <property type="entry name" value="Phage_integrase"/>
    <property type="match status" value="1"/>
</dbReference>
<dbReference type="SUPFAM" id="SSF56349">
    <property type="entry name" value="DNA breaking-rejoining enzymes"/>
    <property type="match status" value="1"/>
</dbReference>
<feature type="domain" description="Core-binding (CB)" evidence="8">
    <location>
        <begin position="72"/>
        <end position="153"/>
    </location>
</feature>
<dbReference type="PANTHER" id="PTHR30349">
    <property type="entry name" value="PHAGE INTEGRASE-RELATED"/>
    <property type="match status" value="1"/>
</dbReference>
<dbReference type="EMBL" id="FN538970">
    <property type="protein sequence ID" value="CBA63704.1"/>
    <property type="molecule type" value="Genomic_DNA"/>
</dbReference>
<comment type="similarity">
    <text evidence="2">Belongs to the 'phage' integrase family.</text>
</comment>
<comment type="function">
    <text evidence="1">Site-specific tyrosine recombinase, which acts by catalyzing the cutting and rejoining of the recombining DNA molecules.</text>
</comment>
<dbReference type="GO" id="GO:0003677">
    <property type="term" value="F:DNA binding"/>
    <property type="evidence" value="ECO:0007669"/>
    <property type="project" value="UniProtKB-UniRule"/>
</dbReference>
<evidence type="ECO:0000256" key="5">
    <source>
        <dbReference type="ARBA" id="ARBA00023172"/>
    </source>
</evidence>
<gene>
    <name evidence="9" type="ordered locus">CD196_1930</name>
</gene>
<evidence type="ECO:0000313" key="10">
    <source>
        <dbReference type="Proteomes" id="UP000002068"/>
    </source>
</evidence>
<keyword evidence="4 6" id="KW-0238">DNA-binding</keyword>
<name>A0A0H3N3B8_CLODC</name>